<keyword evidence="1" id="KW-0812">Transmembrane</keyword>
<evidence type="ECO:0000313" key="2">
    <source>
        <dbReference type="EMBL" id="KOA19317.1"/>
    </source>
</evidence>
<accession>A0A0L6Z8M0</accession>
<name>A0A0L6Z8M0_9CLOT</name>
<dbReference type="RefSeq" id="WP_052221923.1">
    <property type="nucleotide sequence ID" value="NZ_LHUR01000027.1"/>
</dbReference>
<feature type="transmembrane region" description="Helical" evidence="1">
    <location>
        <begin position="50"/>
        <end position="70"/>
    </location>
</feature>
<organism evidence="2 3">
    <name type="scientific">Clostridium homopropionicum DSM 5847</name>
    <dbReference type="NCBI Taxonomy" id="1121318"/>
    <lineage>
        <taxon>Bacteria</taxon>
        <taxon>Bacillati</taxon>
        <taxon>Bacillota</taxon>
        <taxon>Clostridia</taxon>
        <taxon>Eubacteriales</taxon>
        <taxon>Clostridiaceae</taxon>
        <taxon>Clostridium</taxon>
    </lineage>
</organism>
<evidence type="ECO:0008006" key="4">
    <source>
        <dbReference type="Google" id="ProtNLM"/>
    </source>
</evidence>
<feature type="transmembrane region" description="Helical" evidence="1">
    <location>
        <begin position="141"/>
        <end position="161"/>
    </location>
</feature>
<dbReference type="PATRIC" id="fig|1121318.3.peg.2440"/>
<feature type="transmembrane region" description="Helical" evidence="1">
    <location>
        <begin position="167"/>
        <end position="186"/>
    </location>
</feature>
<reference evidence="3" key="1">
    <citation type="submission" date="2015-08" db="EMBL/GenBank/DDBJ databases">
        <title>Genome sequence of the strict anaerobe Clostridium homopropionicum LuHBu1 (DSM 5847T).</title>
        <authorList>
            <person name="Poehlein A."/>
            <person name="Beck M."/>
            <person name="Schiel-Bengelsdorf B."/>
            <person name="Bengelsdorf F.R."/>
            <person name="Daniel R."/>
            <person name="Duerre P."/>
        </authorList>
    </citation>
    <scope>NUCLEOTIDE SEQUENCE [LARGE SCALE GENOMIC DNA]</scope>
    <source>
        <strain evidence="3">DSM 5847</strain>
    </source>
</reference>
<protein>
    <recommendedName>
        <fullName evidence="4">DUF4386 domain-containing protein</fullName>
    </recommendedName>
</protein>
<evidence type="ECO:0000256" key="1">
    <source>
        <dbReference type="SAM" id="Phobius"/>
    </source>
</evidence>
<evidence type="ECO:0000313" key="3">
    <source>
        <dbReference type="Proteomes" id="UP000037043"/>
    </source>
</evidence>
<comment type="caution">
    <text evidence="2">The sequence shown here is derived from an EMBL/GenBank/DDBJ whole genome shotgun (WGS) entry which is preliminary data.</text>
</comment>
<feature type="transmembrane region" description="Helical" evidence="1">
    <location>
        <begin position="82"/>
        <end position="102"/>
    </location>
</feature>
<dbReference type="AlphaFoldDB" id="A0A0L6Z8M0"/>
<proteinExistence type="predicted"/>
<feature type="transmembrane region" description="Helical" evidence="1">
    <location>
        <begin position="108"/>
        <end position="129"/>
    </location>
</feature>
<dbReference type="Pfam" id="PF14329">
    <property type="entry name" value="DUF4386"/>
    <property type="match status" value="1"/>
</dbReference>
<dbReference type="STRING" id="36844.SAMN04488501_106183"/>
<keyword evidence="3" id="KW-1185">Reference proteome</keyword>
<keyword evidence="1" id="KW-0472">Membrane</keyword>
<dbReference type="Proteomes" id="UP000037043">
    <property type="component" value="Unassembled WGS sequence"/>
</dbReference>
<dbReference type="InterPro" id="IPR025495">
    <property type="entry name" value="DUF4386"/>
</dbReference>
<keyword evidence="1" id="KW-1133">Transmembrane helix</keyword>
<sequence length="198" mass="22634">MNMEKHYRGYERIIGFCFLLATVTYAVGNQMIENGVYDNVEIASIRLGIGFELMNSFAVVVIGWLSFIVLKSYNKTIIRGYMISRLIEGFLLAIVLISQTNIQAILKLRELCFSLAMLSLGGYSIYYCWYLLQKSLAPKWMMGLGILGYVCLFVYSVLLFISQPAPMWLFAPGGLYELIFPIYLIVKGFNRKFNNSMN</sequence>
<dbReference type="EMBL" id="LHUR01000027">
    <property type="protein sequence ID" value="KOA19317.1"/>
    <property type="molecule type" value="Genomic_DNA"/>
</dbReference>
<gene>
    <name evidence="2" type="ORF">CLHOM_24230</name>
</gene>